<keyword evidence="6 8" id="KW-0472">Membrane</keyword>
<evidence type="ECO:0000313" key="10">
    <source>
        <dbReference type="WBParaSite" id="PEQ_0000419001-mRNA-1"/>
    </source>
</evidence>
<feature type="transmembrane region" description="Helical" evidence="8">
    <location>
        <begin position="149"/>
        <end position="168"/>
    </location>
</feature>
<evidence type="ECO:0000313" key="9">
    <source>
        <dbReference type="Proteomes" id="UP000887564"/>
    </source>
</evidence>
<dbReference type="PANTHER" id="PTHR14233">
    <property type="entry name" value="DUF914-RELATED"/>
    <property type="match status" value="1"/>
</dbReference>
<evidence type="ECO:0000256" key="2">
    <source>
        <dbReference type="ARBA" id="ARBA00007863"/>
    </source>
</evidence>
<keyword evidence="5 8" id="KW-1133">Transmembrane helix</keyword>
<feature type="transmembrane region" description="Helical" evidence="8">
    <location>
        <begin position="121"/>
        <end position="142"/>
    </location>
</feature>
<dbReference type="WBParaSite" id="PEQ_0000419001-mRNA-1">
    <property type="protein sequence ID" value="PEQ_0000419001-mRNA-1"/>
    <property type="gene ID" value="PEQ_0000419001"/>
</dbReference>
<dbReference type="AlphaFoldDB" id="A0A914RD18"/>
<dbReference type="PANTHER" id="PTHR14233:SF4">
    <property type="entry name" value="SOLUTE CARRIER FAMILY 35 MEMBER F2"/>
    <property type="match status" value="1"/>
</dbReference>
<dbReference type="SUPFAM" id="SSF103481">
    <property type="entry name" value="Multidrug resistance efflux transporter EmrE"/>
    <property type="match status" value="1"/>
</dbReference>
<evidence type="ECO:0000256" key="4">
    <source>
        <dbReference type="ARBA" id="ARBA00022692"/>
    </source>
</evidence>
<feature type="transmembrane region" description="Helical" evidence="8">
    <location>
        <begin position="208"/>
        <end position="227"/>
    </location>
</feature>
<dbReference type="InterPro" id="IPR052221">
    <property type="entry name" value="SLC35F_Transporter"/>
</dbReference>
<dbReference type="GO" id="GO:0022857">
    <property type="term" value="F:transmembrane transporter activity"/>
    <property type="evidence" value="ECO:0007669"/>
    <property type="project" value="InterPro"/>
</dbReference>
<dbReference type="InterPro" id="IPR037185">
    <property type="entry name" value="EmrE-like"/>
</dbReference>
<evidence type="ECO:0000256" key="6">
    <source>
        <dbReference type="ARBA" id="ARBA00023136"/>
    </source>
</evidence>
<feature type="transmembrane region" description="Helical" evidence="8">
    <location>
        <begin position="56"/>
        <end position="78"/>
    </location>
</feature>
<evidence type="ECO:0000256" key="1">
    <source>
        <dbReference type="ARBA" id="ARBA00004141"/>
    </source>
</evidence>
<comment type="subcellular location">
    <subcellularLocation>
        <location evidence="1">Membrane</location>
        <topology evidence="1">Multi-pass membrane protein</topology>
    </subcellularLocation>
</comment>
<sequence>MARLGEEDRSLIPLPQFYLKLCCLSRHLHSITDSELNIIMCAYVANPCANARTFRIVVLGQILSLCLCGTGVASQLLTQQEVNTPAAQSFLNYFFLCSVYGTILVFRNGEQALLPVLKKRGWKYLLLSFVDVEANYMIVYAYQFTNLTSIQLLDCSVIPMVLLLSWLFLSVRYLLTHIIGVCICLVGIAVLIWADVDKILINMWSNRVLGDMLCLAGSMFYAIGNVGEEFFVKQTNRTEYLGMMGLFGSIISGIQLVRWSGAIVALYLLFAACMFLFYSLVAVVMQKASALMFNLSVLTADFYTLLFGLFLFKYEVRLLSIRFSERV</sequence>
<feature type="transmembrane region" description="Helical" evidence="8">
    <location>
        <begin position="291"/>
        <end position="312"/>
    </location>
</feature>
<feature type="transmembrane region" description="Helical" evidence="8">
    <location>
        <begin position="264"/>
        <end position="285"/>
    </location>
</feature>
<dbReference type="InterPro" id="IPR009262">
    <property type="entry name" value="SLC35_F1/F2/F6"/>
</dbReference>
<comment type="function">
    <text evidence="7">Putative solute transporter.</text>
</comment>
<name>A0A914RD18_PAREQ</name>
<proteinExistence type="inferred from homology"/>
<accession>A0A914RD18</accession>
<comment type="similarity">
    <text evidence="2">Belongs to the SLC35F solute transporter family.</text>
</comment>
<dbReference type="GO" id="GO:0016020">
    <property type="term" value="C:membrane"/>
    <property type="evidence" value="ECO:0007669"/>
    <property type="project" value="UniProtKB-SubCell"/>
</dbReference>
<evidence type="ECO:0000256" key="5">
    <source>
        <dbReference type="ARBA" id="ARBA00022989"/>
    </source>
</evidence>
<keyword evidence="3" id="KW-0813">Transport</keyword>
<keyword evidence="4 8" id="KW-0812">Transmembrane</keyword>
<dbReference type="Proteomes" id="UP000887564">
    <property type="component" value="Unplaced"/>
</dbReference>
<keyword evidence="9" id="KW-1185">Reference proteome</keyword>
<dbReference type="Pfam" id="PF06027">
    <property type="entry name" value="SLC35F"/>
    <property type="match status" value="1"/>
</dbReference>
<feature type="transmembrane region" description="Helical" evidence="8">
    <location>
        <begin position="239"/>
        <end position="257"/>
    </location>
</feature>
<evidence type="ECO:0000256" key="7">
    <source>
        <dbReference type="ARBA" id="ARBA00037727"/>
    </source>
</evidence>
<evidence type="ECO:0000256" key="8">
    <source>
        <dbReference type="SAM" id="Phobius"/>
    </source>
</evidence>
<protein>
    <submittedName>
        <fullName evidence="10">Solute carrier family 35 member F1</fullName>
    </submittedName>
</protein>
<evidence type="ECO:0000256" key="3">
    <source>
        <dbReference type="ARBA" id="ARBA00022448"/>
    </source>
</evidence>
<feature type="transmembrane region" description="Helical" evidence="8">
    <location>
        <begin position="90"/>
        <end position="109"/>
    </location>
</feature>
<organism evidence="9 10">
    <name type="scientific">Parascaris equorum</name>
    <name type="common">Equine roundworm</name>
    <dbReference type="NCBI Taxonomy" id="6256"/>
    <lineage>
        <taxon>Eukaryota</taxon>
        <taxon>Metazoa</taxon>
        <taxon>Ecdysozoa</taxon>
        <taxon>Nematoda</taxon>
        <taxon>Chromadorea</taxon>
        <taxon>Rhabditida</taxon>
        <taxon>Spirurina</taxon>
        <taxon>Ascaridomorpha</taxon>
        <taxon>Ascaridoidea</taxon>
        <taxon>Ascarididae</taxon>
        <taxon>Parascaris</taxon>
    </lineage>
</organism>
<reference evidence="10" key="1">
    <citation type="submission" date="2022-11" db="UniProtKB">
        <authorList>
            <consortium name="WormBaseParasite"/>
        </authorList>
    </citation>
    <scope>IDENTIFICATION</scope>
</reference>
<feature type="transmembrane region" description="Helical" evidence="8">
    <location>
        <begin position="174"/>
        <end position="196"/>
    </location>
</feature>